<dbReference type="NCBIfam" id="TIGR01352">
    <property type="entry name" value="tonB_Cterm"/>
    <property type="match status" value="1"/>
</dbReference>
<accession>G0A0Z9</accession>
<dbReference type="PANTHER" id="PTHR33446">
    <property type="entry name" value="PROTEIN TONB-RELATED"/>
    <property type="match status" value="1"/>
</dbReference>
<keyword evidence="3 10" id="KW-0813">Transport</keyword>
<dbReference type="InterPro" id="IPR006260">
    <property type="entry name" value="TonB/TolA_C"/>
</dbReference>
<comment type="function">
    <text evidence="10">Interacts with outer membrane receptor proteins that carry out high-affinity binding and energy dependent uptake into the periplasmic space of specific substrates. It could act to transduce energy from the cytoplasmic membrane to specific energy-requiring processes in the outer membrane, resulting in the release into the periplasm of ligands bound by these outer membrane proteins.</text>
</comment>
<feature type="transmembrane region" description="Helical" evidence="10">
    <location>
        <begin position="49"/>
        <end position="71"/>
    </location>
</feature>
<evidence type="ECO:0000256" key="4">
    <source>
        <dbReference type="ARBA" id="ARBA00022475"/>
    </source>
</evidence>
<proteinExistence type="inferred from homology"/>
<evidence type="ECO:0000256" key="11">
    <source>
        <dbReference type="SAM" id="MobiDB-lite"/>
    </source>
</evidence>
<dbReference type="AlphaFoldDB" id="G0A0Z9"/>
<dbReference type="PROSITE" id="PS52015">
    <property type="entry name" value="TONB_CTD"/>
    <property type="match status" value="1"/>
</dbReference>
<keyword evidence="6 10" id="KW-0812">Transmembrane</keyword>
<feature type="domain" description="TonB C-terminal" evidence="12">
    <location>
        <begin position="173"/>
        <end position="269"/>
    </location>
</feature>
<evidence type="ECO:0000256" key="6">
    <source>
        <dbReference type="ARBA" id="ARBA00022692"/>
    </source>
</evidence>
<dbReference type="Gene3D" id="3.30.1150.10">
    <property type="match status" value="1"/>
</dbReference>
<feature type="region of interest" description="Disordered" evidence="11">
    <location>
        <begin position="96"/>
        <end position="143"/>
    </location>
</feature>
<dbReference type="EMBL" id="CP002738">
    <property type="protein sequence ID" value="AEG01255.1"/>
    <property type="molecule type" value="Genomic_DNA"/>
</dbReference>
<dbReference type="Pfam" id="PF03544">
    <property type="entry name" value="TonB_C"/>
    <property type="match status" value="1"/>
</dbReference>
<keyword evidence="4 10" id="KW-1003">Cell membrane</keyword>
<dbReference type="RefSeq" id="WP_013819488.1">
    <property type="nucleotide sequence ID" value="NC_015572.1"/>
</dbReference>
<evidence type="ECO:0000259" key="12">
    <source>
        <dbReference type="PROSITE" id="PS52015"/>
    </source>
</evidence>
<evidence type="ECO:0000256" key="8">
    <source>
        <dbReference type="ARBA" id="ARBA00022989"/>
    </source>
</evidence>
<keyword evidence="9 10" id="KW-0472">Membrane</keyword>
<dbReference type="SUPFAM" id="SSF74653">
    <property type="entry name" value="TolA/TonB C-terminal domain"/>
    <property type="match status" value="1"/>
</dbReference>
<evidence type="ECO:0000256" key="9">
    <source>
        <dbReference type="ARBA" id="ARBA00023136"/>
    </source>
</evidence>
<name>G0A0Z9_METMM</name>
<dbReference type="GO" id="GO:0015891">
    <property type="term" value="P:siderophore transport"/>
    <property type="evidence" value="ECO:0007669"/>
    <property type="project" value="InterPro"/>
</dbReference>
<dbReference type="GO" id="GO:0030288">
    <property type="term" value="C:outer membrane-bounded periplasmic space"/>
    <property type="evidence" value="ECO:0007669"/>
    <property type="project" value="InterPro"/>
</dbReference>
<dbReference type="PRINTS" id="PR01374">
    <property type="entry name" value="TONBPROTEIN"/>
</dbReference>
<dbReference type="eggNOG" id="COG0810">
    <property type="taxonomic scope" value="Bacteria"/>
</dbReference>
<reference key="2">
    <citation type="submission" date="2011-05" db="EMBL/GenBank/DDBJ databases">
        <title>Complete genome sequence of the aerobic marine methanotroph Methylomonas methanica MC09.</title>
        <authorList>
            <person name="Boden R."/>
            <person name="Cunliffe M."/>
            <person name="Scanlan J."/>
            <person name="Moussard H."/>
            <person name="Kits K.D."/>
            <person name="Klotz M."/>
            <person name="Jetten M."/>
            <person name="Vuilleumier S."/>
            <person name="Han J."/>
            <person name="Peters L."/>
            <person name="Mikhailova N."/>
            <person name="Teshima H."/>
            <person name="Tapia R."/>
            <person name="Kyrpides N."/>
            <person name="Ivanova N."/>
            <person name="Pagani I."/>
            <person name="Cheng J.-F."/>
            <person name="Goodwin L."/>
            <person name="Han C."/>
            <person name="Hauser L."/>
            <person name="Land M."/>
            <person name="Lapidus A."/>
            <person name="Lucas S."/>
            <person name="Pitluck S."/>
            <person name="Woyke T."/>
            <person name="Stein L.Y."/>
            <person name="Murrell C."/>
        </authorList>
    </citation>
    <scope>NUCLEOTIDE SEQUENCE</scope>
    <source>
        <strain>MC09</strain>
    </source>
</reference>
<evidence type="ECO:0000256" key="1">
    <source>
        <dbReference type="ARBA" id="ARBA00004383"/>
    </source>
</evidence>
<dbReference type="GO" id="GO:0055085">
    <property type="term" value="P:transmembrane transport"/>
    <property type="evidence" value="ECO:0007669"/>
    <property type="project" value="InterPro"/>
</dbReference>
<evidence type="ECO:0000256" key="2">
    <source>
        <dbReference type="ARBA" id="ARBA00006555"/>
    </source>
</evidence>
<dbReference type="InterPro" id="IPR051045">
    <property type="entry name" value="TonB-dependent_transducer"/>
</dbReference>
<evidence type="ECO:0000256" key="7">
    <source>
        <dbReference type="ARBA" id="ARBA00022927"/>
    </source>
</evidence>
<keyword evidence="8 10" id="KW-1133">Transmembrane helix</keyword>
<dbReference type="STRING" id="857087.Metme_2875"/>
<comment type="similarity">
    <text evidence="2 10">Belongs to the TonB family.</text>
</comment>
<protein>
    <recommendedName>
        <fullName evidence="10">Protein TonB</fullName>
    </recommendedName>
</protein>
<dbReference type="PANTHER" id="PTHR33446:SF2">
    <property type="entry name" value="PROTEIN TONB"/>
    <property type="match status" value="1"/>
</dbReference>
<dbReference type="GO" id="GO:0015031">
    <property type="term" value="P:protein transport"/>
    <property type="evidence" value="ECO:0007669"/>
    <property type="project" value="UniProtKB-UniRule"/>
</dbReference>
<evidence type="ECO:0000256" key="10">
    <source>
        <dbReference type="RuleBase" id="RU362123"/>
    </source>
</evidence>
<dbReference type="KEGG" id="mmt:Metme_2875"/>
<evidence type="ECO:0000313" key="14">
    <source>
        <dbReference type="Proteomes" id="UP000008888"/>
    </source>
</evidence>
<evidence type="ECO:0000256" key="5">
    <source>
        <dbReference type="ARBA" id="ARBA00022519"/>
    </source>
</evidence>
<sequence>MDFFQTSTRELLAPYKTGNSFVDSSAASTGQKHFVRVTPARRNDNSLNLTVLGFIVLTVSGLHAFGFKCFFYPEQAKPPRPEPIVTNVSMITVPAAKPEVAPPPPPKTASKPPRKKKQPKPKLKKISPQMPPSSFSPDDQVFDLHPLENNTVPDFSSSLPVKDTQAEAQPYTEAYFNAEYDKNPKPDYPSIARSRGWQGKVVLRVQINETGKVEAVAVEQSSGHELLDESALTAVRDWLFVPAVQANQPIASSVLVPIIFSLRDDEPAG</sequence>
<evidence type="ECO:0000256" key="3">
    <source>
        <dbReference type="ARBA" id="ARBA00022448"/>
    </source>
</evidence>
<reference evidence="13 14" key="1">
    <citation type="journal article" date="2011" name="J. Bacteriol.">
        <title>Complete Genome Sequence of the Aerobic Marine Methanotroph Methylomonas methanica MC09.</title>
        <authorList>
            <person name="Boden R."/>
            <person name="Cunliffe M."/>
            <person name="Scanlan J."/>
            <person name="Moussard H."/>
            <person name="Kits K.D."/>
            <person name="Klotz M.G."/>
            <person name="Jetten M.S."/>
            <person name="Vuilleumier S."/>
            <person name="Han J."/>
            <person name="Peters L."/>
            <person name="Mikhailova N."/>
            <person name="Teshima H."/>
            <person name="Tapia R."/>
            <person name="Kyrpides N."/>
            <person name="Ivanova N."/>
            <person name="Pagani I."/>
            <person name="Cheng J.F."/>
            <person name="Goodwin L."/>
            <person name="Han C."/>
            <person name="Hauser L."/>
            <person name="Land M.L."/>
            <person name="Lapidus A."/>
            <person name="Lucas S."/>
            <person name="Pitluck S."/>
            <person name="Woyke T."/>
            <person name="Stein L."/>
            <person name="Murrell J.C."/>
        </authorList>
    </citation>
    <scope>NUCLEOTIDE SEQUENCE [LARGE SCALE GENOMIC DNA]</scope>
    <source>
        <strain evidence="13 14">MC09</strain>
    </source>
</reference>
<feature type="compositionally biased region" description="Basic residues" evidence="11">
    <location>
        <begin position="112"/>
        <end position="125"/>
    </location>
</feature>
<evidence type="ECO:0000313" key="13">
    <source>
        <dbReference type="EMBL" id="AEG01255.1"/>
    </source>
</evidence>
<keyword evidence="10" id="KW-0735">Signal-anchor</keyword>
<dbReference type="HOGENOM" id="CLU_076057_2_2_6"/>
<keyword evidence="7 10" id="KW-0653">Protein transport</keyword>
<gene>
    <name evidence="13" type="ordered locus">Metme_2875</name>
</gene>
<keyword evidence="5 10" id="KW-0997">Cell inner membrane</keyword>
<comment type="subcellular location">
    <subcellularLocation>
        <location evidence="1 10">Cell inner membrane</location>
        <topology evidence="1 10">Single-pass membrane protein</topology>
        <orientation evidence="1 10">Periplasmic side</orientation>
    </subcellularLocation>
</comment>
<dbReference type="GO" id="GO:0031992">
    <property type="term" value="F:energy transducer activity"/>
    <property type="evidence" value="ECO:0007669"/>
    <property type="project" value="InterPro"/>
</dbReference>
<dbReference type="GO" id="GO:0098797">
    <property type="term" value="C:plasma membrane protein complex"/>
    <property type="evidence" value="ECO:0007669"/>
    <property type="project" value="TreeGrafter"/>
</dbReference>
<dbReference type="InterPro" id="IPR037682">
    <property type="entry name" value="TonB_C"/>
</dbReference>
<dbReference type="Proteomes" id="UP000008888">
    <property type="component" value="Chromosome"/>
</dbReference>
<reference evidence="14" key="3">
    <citation type="submission" date="2011-05" db="EMBL/GenBank/DDBJ databases">
        <title>Complete sequence of Methylomonas methanica MC09.</title>
        <authorList>
            <consortium name="US DOE Joint Genome Institute"/>
            <person name="Lucas S."/>
            <person name="Han J."/>
            <person name="Lapidus A."/>
            <person name="Cheng J.-F."/>
            <person name="Goodwin L."/>
            <person name="Pitluck S."/>
            <person name="Peters L."/>
            <person name="Mikhailova N."/>
            <person name="Teshima H."/>
            <person name="Han C."/>
            <person name="Tapia R."/>
            <person name="Land M."/>
            <person name="Hauser L."/>
            <person name="Kyrpides N."/>
            <person name="Ivanova N."/>
            <person name="Pagani I."/>
            <person name="Stein L."/>
            <person name="Woyke T."/>
        </authorList>
    </citation>
    <scope>NUCLEOTIDE SEQUENCE [LARGE SCALE GENOMIC DNA]</scope>
    <source>
        <strain evidence="14">MC09</strain>
    </source>
</reference>
<dbReference type="InterPro" id="IPR003538">
    <property type="entry name" value="TonB"/>
</dbReference>
<keyword evidence="14" id="KW-1185">Reference proteome</keyword>
<organism evidence="13 14">
    <name type="scientific">Methylomonas methanica (strain DSM 25384 / MC09)</name>
    <dbReference type="NCBI Taxonomy" id="857087"/>
    <lineage>
        <taxon>Bacteria</taxon>
        <taxon>Pseudomonadati</taxon>
        <taxon>Pseudomonadota</taxon>
        <taxon>Gammaproteobacteria</taxon>
        <taxon>Methylococcales</taxon>
        <taxon>Methylococcaceae</taxon>
        <taxon>Methylomonas</taxon>
    </lineage>
</organism>